<keyword evidence="5" id="KW-1003">Cell membrane</keyword>
<comment type="function">
    <text evidence="5">Part of the twin-arginine translocation (Tat) system that transports large folded proteins containing a characteristic twin-arginine motif in their signal peptide across membranes.</text>
</comment>
<dbReference type="HAMAP" id="MF_00902">
    <property type="entry name" value="TatC"/>
    <property type="match status" value="1"/>
</dbReference>
<keyword evidence="5" id="KW-0653">Protein transport</keyword>
<evidence type="ECO:0000313" key="6">
    <source>
        <dbReference type="EMBL" id="MFD0750933.1"/>
    </source>
</evidence>
<reference evidence="7" key="1">
    <citation type="journal article" date="2019" name="Int. J. Syst. Evol. Microbiol.">
        <title>The Global Catalogue of Microorganisms (GCM) 10K type strain sequencing project: providing services to taxonomists for standard genome sequencing and annotation.</title>
        <authorList>
            <consortium name="The Broad Institute Genomics Platform"/>
            <consortium name="The Broad Institute Genome Sequencing Center for Infectious Disease"/>
            <person name="Wu L."/>
            <person name="Ma J."/>
        </authorList>
    </citation>
    <scope>NUCLEOTIDE SEQUENCE [LARGE SCALE GENOMIC DNA]</scope>
    <source>
        <strain evidence="7">CCUG 63418</strain>
    </source>
</reference>
<feature type="transmembrane region" description="Helical" evidence="5">
    <location>
        <begin position="253"/>
        <end position="273"/>
    </location>
</feature>
<dbReference type="PRINTS" id="PR01840">
    <property type="entry name" value="TATCFAMILY"/>
</dbReference>
<dbReference type="PANTHER" id="PTHR30371:SF0">
    <property type="entry name" value="SEC-INDEPENDENT PROTEIN TRANSLOCASE PROTEIN TATC, CHLOROPLASTIC-RELATED"/>
    <property type="match status" value="1"/>
</dbReference>
<comment type="subcellular location">
    <subcellularLocation>
        <location evidence="5">Cell membrane</location>
        <topology evidence="5">Multi-pass membrane protein</topology>
    </subcellularLocation>
    <subcellularLocation>
        <location evidence="1">Membrane</location>
        <topology evidence="1">Multi-pass membrane protein</topology>
    </subcellularLocation>
</comment>
<evidence type="ECO:0000256" key="1">
    <source>
        <dbReference type="ARBA" id="ARBA00004141"/>
    </source>
</evidence>
<feature type="transmembrane region" description="Helical" evidence="5">
    <location>
        <begin position="33"/>
        <end position="55"/>
    </location>
</feature>
<comment type="caution">
    <text evidence="6">The sequence shown here is derived from an EMBL/GenBank/DDBJ whole genome shotgun (WGS) entry which is preliminary data.</text>
</comment>
<dbReference type="RefSeq" id="WP_377100643.1">
    <property type="nucleotide sequence ID" value="NZ_JBHTHU010000009.1"/>
</dbReference>
<keyword evidence="5" id="KW-0811">Translocation</keyword>
<evidence type="ECO:0000256" key="4">
    <source>
        <dbReference type="ARBA" id="ARBA00023136"/>
    </source>
</evidence>
<keyword evidence="5" id="KW-0813">Transport</keyword>
<comment type="similarity">
    <text evidence="5">Belongs to the TatC family.</text>
</comment>
<dbReference type="NCBIfam" id="TIGR00945">
    <property type="entry name" value="tatC"/>
    <property type="match status" value="1"/>
</dbReference>
<dbReference type="Pfam" id="PF00902">
    <property type="entry name" value="TatC"/>
    <property type="match status" value="1"/>
</dbReference>
<feature type="transmembrane region" description="Helical" evidence="5">
    <location>
        <begin position="203"/>
        <end position="224"/>
    </location>
</feature>
<name>A0ABW2Z0D7_9SPHI</name>
<dbReference type="Proteomes" id="UP001596958">
    <property type="component" value="Unassembled WGS sequence"/>
</dbReference>
<gene>
    <name evidence="5 6" type="primary">tatC</name>
    <name evidence="6" type="ORF">ACFQZS_12330</name>
</gene>
<organism evidence="6 7">
    <name type="scientific">Mucilaginibacter calamicampi</name>
    <dbReference type="NCBI Taxonomy" id="1302352"/>
    <lineage>
        <taxon>Bacteria</taxon>
        <taxon>Pseudomonadati</taxon>
        <taxon>Bacteroidota</taxon>
        <taxon>Sphingobacteriia</taxon>
        <taxon>Sphingobacteriales</taxon>
        <taxon>Sphingobacteriaceae</taxon>
        <taxon>Mucilaginibacter</taxon>
    </lineage>
</organism>
<evidence type="ECO:0000313" key="7">
    <source>
        <dbReference type="Proteomes" id="UP001596958"/>
    </source>
</evidence>
<keyword evidence="2 5" id="KW-0812">Transmembrane</keyword>
<comment type="subunit">
    <text evidence="5">Forms a complex with TatA.</text>
</comment>
<dbReference type="InterPro" id="IPR002033">
    <property type="entry name" value="TatC"/>
</dbReference>
<evidence type="ECO:0000256" key="2">
    <source>
        <dbReference type="ARBA" id="ARBA00022692"/>
    </source>
</evidence>
<evidence type="ECO:0000256" key="5">
    <source>
        <dbReference type="HAMAP-Rule" id="MF_00902"/>
    </source>
</evidence>
<accession>A0ABW2Z0D7</accession>
<feature type="transmembrane region" description="Helical" evidence="5">
    <location>
        <begin position="105"/>
        <end position="124"/>
    </location>
</feature>
<keyword evidence="4 5" id="KW-0472">Membrane</keyword>
<dbReference type="PANTHER" id="PTHR30371">
    <property type="entry name" value="SEC-INDEPENDENT PROTEIN TRANSLOCASE PROTEIN TATC"/>
    <property type="match status" value="1"/>
</dbReference>
<evidence type="ECO:0000256" key="3">
    <source>
        <dbReference type="ARBA" id="ARBA00022989"/>
    </source>
</evidence>
<proteinExistence type="inferred from homology"/>
<feature type="transmembrane region" description="Helical" evidence="5">
    <location>
        <begin position="231"/>
        <end position="247"/>
    </location>
</feature>
<dbReference type="EMBL" id="JBHTHU010000009">
    <property type="protein sequence ID" value="MFD0750933.1"/>
    <property type="molecule type" value="Genomic_DNA"/>
</dbReference>
<sequence>MANKLFSAIKDKGKSLESEMSFFEHLEALRWHLIRAAIAIVIFTLLAFYFQHFLIDTVILGPWHKDFWTYGVMCKVGTALHLDGWCFQGSTTKLINTQMAGQFNLMMNACLTAGMVLGIPYFLYEVWKFISPALHEKEKKAASGFVFYASSLFFLGVLFGYFVITPLSVQFLVGFDVSDTIQTMIDTSSYMSTVTTLTLGSGLVFELPILIYLLASLGVLNAGLMRRTRRYAILIILIIAAIITPTPDMMTMSVVAVPLLFLYEVGIWVAAGVGKRRDKKNEEVMSS</sequence>
<keyword evidence="7" id="KW-1185">Reference proteome</keyword>
<feature type="transmembrane region" description="Helical" evidence="5">
    <location>
        <begin position="145"/>
        <end position="164"/>
    </location>
</feature>
<protein>
    <recommendedName>
        <fullName evidence="5">Sec-independent protein translocase protein TatC</fullName>
    </recommendedName>
</protein>
<keyword evidence="3 5" id="KW-1133">Transmembrane helix</keyword>